<dbReference type="RefSeq" id="WP_089894346.1">
    <property type="nucleotide sequence ID" value="NZ_FOJG01000001.1"/>
</dbReference>
<feature type="chain" id="PRO_5011537574" description="DUF1735 domain-containing protein" evidence="1">
    <location>
        <begin position="20"/>
        <end position="260"/>
    </location>
</feature>
<accession>A0A1I0R3V4</accession>
<evidence type="ECO:0000313" key="3">
    <source>
        <dbReference type="Proteomes" id="UP000199310"/>
    </source>
</evidence>
<dbReference type="STRING" id="29529.SAMN04488122_2166"/>
<dbReference type="PROSITE" id="PS51257">
    <property type="entry name" value="PROKAR_LIPOPROTEIN"/>
    <property type="match status" value="1"/>
</dbReference>
<dbReference type="AlphaFoldDB" id="A0A1I0R3V4"/>
<name>A0A1I0R3V4_9BACT</name>
<gene>
    <name evidence="2" type="ORF">SAMN04488122_2166</name>
</gene>
<reference evidence="3" key="1">
    <citation type="submission" date="2016-10" db="EMBL/GenBank/DDBJ databases">
        <authorList>
            <person name="Varghese N."/>
            <person name="Submissions S."/>
        </authorList>
    </citation>
    <scope>NUCLEOTIDE SEQUENCE [LARGE SCALE GENOMIC DNA]</scope>
    <source>
        <strain evidence="3">DSM 3695</strain>
    </source>
</reference>
<keyword evidence="1" id="KW-0732">Signal</keyword>
<organism evidence="2 3">
    <name type="scientific">Chitinophaga arvensicola</name>
    <dbReference type="NCBI Taxonomy" id="29529"/>
    <lineage>
        <taxon>Bacteria</taxon>
        <taxon>Pseudomonadati</taxon>
        <taxon>Bacteroidota</taxon>
        <taxon>Chitinophagia</taxon>
        <taxon>Chitinophagales</taxon>
        <taxon>Chitinophagaceae</taxon>
        <taxon>Chitinophaga</taxon>
    </lineage>
</organism>
<evidence type="ECO:0000256" key="1">
    <source>
        <dbReference type="SAM" id="SignalP"/>
    </source>
</evidence>
<evidence type="ECO:0000313" key="2">
    <source>
        <dbReference type="EMBL" id="SEW34947.1"/>
    </source>
</evidence>
<proteinExistence type="predicted"/>
<evidence type="ECO:0008006" key="4">
    <source>
        <dbReference type="Google" id="ProtNLM"/>
    </source>
</evidence>
<dbReference type="OrthoDB" id="700627at2"/>
<dbReference type="Proteomes" id="UP000199310">
    <property type="component" value="Unassembled WGS sequence"/>
</dbReference>
<feature type="signal peptide" evidence="1">
    <location>
        <begin position="1"/>
        <end position="19"/>
    </location>
</feature>
<protein>
    <recommendedName>
        <fullName evidence="4">DUF1735 domain-containing protein</fullName>
    </recommendedName>
</protein>
<keyword evidence="3" id="KW-1185">Reference proteome</keyword>
<sequence length="260" mass="29158">MRNYKKIVSLLLFLPLVFAACNKDNLDARKAMHVVVNGYNGSENALLITIDTTAYKGNRVLTPVSKFEMSAVYAYPGNLAQKIVTVTDTVSKKVIFTKPLPDNGTKAAINFLYIHDKVMEITPPPADTATNKLGFYIHYSDNETPVDIFLYRLDNTSGQEYKVYLAKNVKPGSWIYTNYLAGNDFGDKNLLDDGSSLCFTKAGTTDQWAFEDNENKSRISVKGMGLPLAGEKGFVQPYFITPGIFQLDYARMFFHPDRVR</sequence>
<dbReference type="EMBL" id="FOJG01000001">
    <property type="protein sequence ID" value="SEW34947.1"/>
    <property type="molecule type" value="Genomic_DNA"/>
</dbReference>